<dbReference type="RefSeq" id="WP_150679795.1">
    <property type="nucleotide sequence ID" value="NZ_CABPSK010000002.1"/>
</dbReference>
<dbReference type="AlphaFoldDB" id="A0A5E4VBS2"/>
<gene>
    <name evidence="2" type="ORF">PPN31114_02513</name>
</gene>
<proteinExistence type="predicted"/>
<feature type="region of interest" description="Disordered" evidence="1">
    <location>
        <begin position="1"/>
        <end position="23"/>
    </location>
</feature>
<organism evidence="2 3">
    <name type="scientific">Pandoraea pneumonica</name>
    <dbReference type="NCBI Taxonomy" id="2508299"/>
    <lineage>
        <taxon>Bacteria</taxon>
        <taxon>Pseudomonadati</taxon>
        <taxon>Pseudomonadota</taxon>
        <taxon>Betaproteobacteria</taxon>
        <taxon>Burkholderiales</taxon>
        <taxon>Burkholderiaceae</taxon>
        <taxon>Pandoraea</taxon>
    </lineage>
</organism>
<evidence type="ECO:0000313" key="3">
    <source>
        <dbReference type="Proteomes" id="UP000366945"/>
    </source>
</evidence>
<evidence type="ECO:0000256" key="1">
    <source>
        <dbReference type="SAM" id="MobiDB-lite"/>
    </source>
</evidence>
<dbReference type="GeneID" id="300404541"/>
<protein>
    <submittedName>
        <fullName evidence="2">Uncharacterized protein</fullName>
    </submittedName>
</protein>
<accession>A0A5E4VBS2</accession>
<keyword evidence="3" id="KW-1185">Reference proteome</keyword>
<dbReference type="Proteomes" id="UP000366945">
    <property type="component" value="Unassembled WGS sequence"/>
</dbReference>
<evidence type="ECO:0000313" key="2">
    <source>
        <dbReference type="EMBL" id="VVE08475.1"/>
    </source>
</evidence>
<reference evidence="2 3" key="1">
    <citation type="submission" date="2019-08" db="EMBL/GenBank/DDBJ databases">
        <authorList>
            <person name="Peeters C."/>
        </authorList>
    </citation>
    <scope>NUCLEOTIDE SEQUENCE [LARGE SCALE GENOMIC DNA]</scope>
    <source>
        <strain evidence="2 3">LMG 31114</strain>
    </source>
</reference>
<sequence length="588" mass="65105">MHAVSAATTASAPTTPGSAATGPRQTAWPMALALLCAMNIAMPIAAARPHFSPDTSDTAFPGDASDSDSGILMRPMAYAPIKTEYSTNDVLKAVASGASPFTNFAESVNDAIAVSTGRDIPAQTRGQLRETMQVLDYGTGVMSKVQLLRLPADVAQLVSEQIAGRPPDVSRVISVLLNSDLRGLDTPGQPRRQTDTTVHHRAIAHKANAAQGLPVAAFDEMAKWRTAPKLRKPNQPNAASTSTIHGEREFLQDYSQWPLGMGPLTELRHGLVLMGGQFFLRRPHGFYRLQRSKVRNHWLVDAPTPGKPQVPIKLDPATGEWHAYAPLRLCGGGCSQSRMGAPQLVADSVYSYEFDLDGIIDTRVRDAIRDAFDALGDLNLLRSNRQDMRPFRNNSISEIRKHLWTRQREIDPSEPLDRQQRRAASMTANFYIDNPGREAFCHENAEILLHFMLVHDVPKSRLRMVTLRPQNRPAHVMVLYTESPLVIKALDLATPQPPIEGQVDGLTHQEFSKAILSTRDHTWLFDPWSRIKMVTFERARSVQDVSDTLAPTLEAAGYRRSEPYRISVTRTLSTPANERGAQLNRDRS</sequence>
<dbReference type="OrthoDB" id="8937167at2"/>
<name>A0A5E4VBS2_9BURK</name>
<dbReference type="EMBL" id="CABPSK010000002">
    <property type="protein sequence ID" value="VVE08475.1"/>
    <property type="molecule type" value="Genomic_DNA"/>
</dbReference>